<dbReference type="EMBL" id="CAEZSU010000056">
    <property type="protein sequence ID" value="CAB4548298.1"/>
    <property type="molecule type" value="Genomic_DNA"/>
</dbReference>
<accession>A0A6J6DC99</accession>
<feature type="transmembrane region" description="Helical" evidence="1">
    <location>
        <begin position="156"/>
        <end position="174"/>
    </location>
</feature>
<keyword evidence="1" id="KW-0472">Membrane</keyword>
<feature type="transmembrane region" description="Helical" evidence="1">
    <location>
        <begin position="104"/>
        <end position="124"/>
    </location>
</feature>
<sequence length="577" mass="63366">MPDLTESSEDVDAPIEAASRFSLWCERLAYALLAAVVASFAWKAATLDWKAAGDLSVIRLRALDVGTSNTPLVGPYSRFQWNHPGPSLSFAFAPWVRLFGSSGVGILIGAFVVNLAAMFGAAWVARRSSKVLFFLTSIVLAAFALLEQPGELFNPWNPYVVVLPTFAALIAAWGTVRGDRVAAVVLVISASFAIQGHIGTAPLSVLALLIGGGGLLYAIARSADEERRGFLKTSLIAAGAMFVCWIPPLLDQFFGTGNLARLVRFQFTAGETSAGMRFALDQLTRLLTFPPGRQVGFNLDVGTGPVVPWMAIMLLAATVVAWKRGWHDRLQLTLLAWLSIVVTGLALSGIKGIAFPYVFRWSWAMVLVVWIACAWVGVSLLLEFAPVRRWFTAGASLVLVGLLGSLLIFGVSFQTLQGWDEQLRVYEPLIPPTLDVLQDAPKPVMVVTYLNMADGTVANELIARGDELGLDLRRTPELTFIFGSKRSIDPANAKSELVLVTRGEFERYRNDPRFTLIAHFDPFTVEERSEYDALFARYWGQKVEKTPDPDLQRYLQLAENSEEIWVYYADTPPVVAN</sequence>
<keyword evidence="1" id="KW-1133">Transmembrane helix</keyword>
<feature type="transmembrane region" description="Helical" evidence="1">
    <location>
        <begin position="334"/>
        <end position="355"/>
    </location>
</feature>
<evidence type="ECO:0000313" key="5">
    <source>
        <dbReference type="EMBL" id="CAB4646450.1"/>
    </source>
</evidence>
<evidence type="ECO:0000256" key="1">
    <source>
        <dbReference type="SAM" id="Phobius"/>
    </source>
</evidence>
<feature type="transmembrane region" description="Helical" evidence="1">
    <location>
        <begin position="181"/>
        <end position="198"/>
    </location>
</feature>
<dbReference type="AlphaFoldDB" id="A0A6J6DC99"/>
<feature type="transmembrane region" description="Helical" evidence="1">
    <location>
        <begin position="394"/>
        <end position="413"/>
    </location>
</feature>
<evidence type="ECO:0000313" key="3">
    <source>
        <dbReference type="EMBL" id="CAB4559893.1"/>
    </source>
</evidence>
<dbReference type="EMBL" id="CAEZVV010000060">
    <property type="protein sequence ID" value="CAB4646450.1"/>
    <property type="molecule type" value="Genomic_DNA"/>
</dbReference>
<feature type="transmembrane region" description="Helical" evidence="1">
    <location>
        <begin position="306"/>
        <end position="322"/>
    </location>
</feature>
<gene>
    <name evidence="2" type="ORF">UFOPK1495_00667</name>
    <name evidence="3" type="ORF">UFOPK1603_00483</name>
    <name evidence="4" type="ORF">UFOPK1711_01058</name>
    <name evidence="5" type="ORF">UFOPK2143_01024</name>
    <name evidence="6" type="ORF">UFOPK2350_00453</name>
</gene>
<protein>
    <submittedName>
        <fullName evidence="3">Unannotated protein</fullName>
    </submittedName>
</protein>
<feature type="transmembrane region" description="Helical" evidence="1">
    <location>
        <begin position="230"/>
        <end position="250"/>
    </location>
</feature>
<feature type="transmembrane region" description="Helical" evidence="1">
    <location>
        <begin position="361"/>
        <end position="382"/>
    </location>
</feature>
<name>A0A6J6DC99_9ZZZZ</name>
<reference evidence="3" key="1">
    <citation type="submission" date="2020-05" db="EMBL/GenBank/DDBJ databases">
        <authorList>
            <person name="Chiriac C."/>
            <person name="Salcher M."/>
            <person name="Ghai R."/>
            <person name="Kavagutti S V."/>
        </authorList>
    </citation>
    <scope>NUCLEOTIDE SEQUENCE</scope>
</reference>
<dbReference type="EMBL" id="CAEZXE010000026">
    <property type="protein sequence ID" value="CAB4672788.1"/>
    <property type="molecule type" value="Genomic_DNA"/>
</dbReference>
<organism evidence="3">
    <name type="scientific">freshwater metagenome</name>
    <dbReference type="NCBI Taxonomy" id="449393"/>
    <lineage>
        <taxon>unclassified sequences</taxon>
        <taxon>metagenomes</taxon>
        <taxon>ecological metagenomes</taxon>
    </lineage>
</organism>
<evidence type="ECO:0000313" key="2">
    <source>
        <dbReference type="EMBL" id="CAB4548298.1"/>
    </source>
</evidence>
<dbReference type="EMBL" id="CAEZTR010000057">
    <property type="protein sequence ID" value="CAB4579338.1"/>
    <property type="molecule type" value="Genomic_DNA"/>
</dbReference>
<proteinExistence type="predicted"/>
<evidence type="ECO:0000313" key="4">
    <source>
        <dbReference type="EMBL" id="CAB4579338.1"/>
    </source>
</evidence>
<feature type="transmembrane region" description="Helical" evidence="1">
    <location>
        <begin position="204"/>
        <end position="223"/>
    </location>
</feature>
<feature type="transmembrane region" description="Helical" evidence="1">
    <location>
        <begin position="131"/>
        <end position="150"/>
    </location>
</feature>
<dbReference type="EMBL" id="CAEZTG010000030">
    <property type="protein sequence ID" value="CAB4559893.1"/>
    <property type="molecule type" value="Genomic_DNA"/>
</dbReference>
<evidence type="ECO:0000313" key="6">
    <source>
        <dbReference type="EMBL" id="CAB4672788.1"/>
    </source>
</evidence>
<keyword evidence="1" id="KW-0812">Transmembrane</keyword>